<protein>
    <submittedName>
        <fullName evidence="1">Uncharacterized protein</fullName>
    </submittedName>
</protein>
<comment type="caution">
    <text evidence="1">The sequence shown here is derived from an EMBL/GenBank/DDBJ whole genome shotgun (WGS) entry which is preliminary data.</text>
</comment>
<name>J0ZS75_9HYPH</name>
<dbReference type="InterPro" id="IPR002816">
    <property type="entry name" value="TraB/PrgY/GumN_fam"/>
</dbReference>
<gene>
    <name evidence="1" type="ORF">ME5_00288</name>
</gene>
<dbReference type="RefSeq" id="WP_008037766.1">
    <property type="nucleotide sequence ID" value="NZ_JH725147.1"/>
</dbReference>
<dbReference type="PATRIC" id="fig|1094558.3.peg.322"/>
<reference evidence="1 2" key="1">
    <citation type="submission" date="2012-03" db="EMBL/GenBank/DDBJ databases">
        <title>The Genome Sequence of Bartonella tamiae Th239.</title>
        <authorList>
            <consortium name="The Broad Institute Genome Sequencing Platform"/>
            <consortium name="The Broad Institute Genome Sequencing Center for Infectious Disease"/>
            <person name="Feldgarden M."/>
            <person name="Kirby J."/>
            <person name="Kosoy M."/>
            <person name="Birtles R."/>
            <person name="Probert W.S."/>
            <person name="Chiaraviglio L."/>
            <person name="Young S.K."/>
            <person name="Zeng Q."/>
            <person name="Gargeya S."/>
            <person name="Fitzgerald M."/>
            <person name="Haas B."/>
            <person name="Abouelleil A."/>
            <person name="Alvarado L."/>
            <person name="Arachchi H.M."/>
            <person name="Berlin A."/>
            <person name="Chapman S.B."/>
            <person name="Gearin G."/>
            <person name="Goldberg J."/>
            <person name="Griggs A."/>
            <person name="Gujja S."/>
            <person name="Hansen M."/>
            <person name="Heiman D."/>
            <person name="Howarth C."/>
            <person name="Larimer J."/>
            <person name="Lui A."/>
            <person name="MacDonald P.J.P."/>
            <person name="McCowen C."/>
            <person name="Montmayeur A."/>
            <person name="Murphy C."/>
            <person name="Neiman D."/>
            <person name="Pearson M."/>
            <person name="Priest M."/>
            <person name="Roberts A."/>
            <person name="Saif S."/>
            <person name="Shea T."/>
            <person name="Sisk P."/>
            <person name="Stolte C."/>
            <person name="Sykes S."/>
            <person name="Wortman J."/>
            <person name="Nusbaum C."/>
            <person name="Birren B."/>
        </authorList>
    </citation>
    <scope>NUCLEOTIDE SEQUENCE [LARGE SCALE GENOMIC DNA]</scope>
    <source>
        <strain evidence="1 2">Th239</strain>
    </source>
</reference>
<dbReference type="Proteomes" id="UP000008952">
    <property type="component" value="Unassembled WGS sequence"/>
</dbReference>
<evidence type="ECO:0000313" key="2">
    <source>
        <dbReference type="Proteomes" id="UP000008952"/>
    </source>
</evidence>
<dbReference type="AlphaFoldDB" id="J0ZS75"/>
<accession>J0ZS75</accession>
<dbReference type="EMBL" id="AIMB01000002">
    <property type="protein sequence ID" value="EJF91593.1"/>
    <property type="molecule type" value="Genomic_DNA"/>
</dbReference>
<evidence type="ECO:0000313" key="1">
    <source>
        <dbReference type="EMBL" id="EJF91593.1"/>
    </source>
</evidence>
<dbReference type="OrthoDB" id="9806326at2"/>
<organism evidence="1 2">
    <name type="scientific">Bartonella tamiae Th239</name>
    <dbReference type="NCBI Taxonomy" id="1094558"/>
    <lineage>
        <taxon>Bacteria</taxon>
        <taxon>Pseudomonadati</taxon>
        <taxon>Pseudomonadota</taxon>
        <taxon>Alphaproteobacteria</taxon>
        <taxon>Hyphomicrobiales</taxon>
        <taxon>Bartonellaceae</taxon>
        <taxon>Bartonella</taxon>
    </lineage>
</organism>
<dbReference type="HOGENOM" id="CLU_2116202_0_0_5"/>
<dbReference type="Pfam" id="PF01963">
    <property type="entry name" value="TraB_PrgY_gumN"/>
    <property type="match status" value="1"/>
</dbReference>
<sequence length="114" mass="13166">MPMLIIPYQQKYAIPKCDGINHIHHLSNEEKIKFKKTSDKIINGNAKFWKIEKEGIKPSYVLRTIHVLDTDITTLHDNVISALDNSDHLLLVLGKIVDNNLITQNFIRDPDFFV</sequence>
<keyword evidence="2" id="KW-1185">Reference proteome</keyword>
<proteinExistence type="predicted"/>